<organism evidence="2 3">
    <name type="scientific">Tautonia sociabilis</name>
    <dbReference type="NCBI Taxonomy" id="2080755"/>
    <lineage>
        <taxon>Bacteria</taxon>
        <taxon>Pseudomonadati</taxon>
        <taxon>Planctomycetota</taxon>
        <taxon>Planctomycetia</taxon>
        <taxon>Isosphaerales</taxon>
        <taxon>Isosphaeraceae</taxon>
        <taxon>Tautonia</taxon>
    </lineage>
</organism>
<feature type="transmembrane region" description="Helical" evidence="1">
    <location>
        <begin position="47"/>
        <end position="64"/>
    </location>
</feature>
<dbReference type="RefSeq" id="WP_126723294.1">
    <property type="nucleotide sequence ID" value="NZ_RYZH01000001.1"/>
</dbReference>
<keyword evidence="1" id="KW-1133">Transmembrane helix</keyword>
<keyword evidence="1" id="KW-0812">Transmembrane</keyword>
<comment type="caution">
    <text evidence="2">The sequence shown here is derived from an EMBL/GenBank/DDBJ whole genome shotgun (WGS) entry which is preliminary data.</text>
</comment>
<dbReference type="EMBL" id="RYZH01000001">
    <property type="protein sequence ID" value="RUL89619.1"/>
    <property type="molecule type" value="Genomic_DNA"/>
</dbReference>
<proteinExistence type="predicted"/>
<protein>
    <submittedName>
        <fullName evidence="2">Uncharacterized protein</fullName>
    </submittedName>
</protein>
<dbReference type="Proteomes" id="UP000280296">
    <property type="component" value="Unassembled WGS sequence"/>
</dbReference>
<evidence type="ECO:0000256" key="1">
    <source>
        <dbReference type="SAM" id="Phobius"/>
    </source>
</evidence>
<accession>A0A432MQT5</accession>
<sequence>MDRLLSMPMCWAQTAPDQSRFPLLALRRWFWGQTLSSPRAEPGSEGLVAWVLGLLVLLAVAMAAQGPGKALRQLFDLPGHVRLIGEATARLRTSARLVMILLGVAVLSWTSALVARYNRPEGLADLALLTGSRSAVELAIEQAGLAALTPLRDLFSLADLIVLLGVGAFVSFKFAADRWGDPEAEPMGKPLPLWGTVAWVSAALYGLYRLAQMMATGGDLPIGGGLLVEPLVVPALMLVADGLLASWVLVELARAERSSDVEPFRTAAVLSVLPAAALACLLVLPARYAAVAAYLSLPYVPVEVARAAIGPVLGGWGLVSLQGAAVVTAGLAGAVPWCRGGPGSALRGFGRLLRAEGGHLVAALAVGGIAAGFPAGLAYLVMLSLPAQPWVLPAAESYAHYATIMVGLGLLAALVELGGRSVLPARQGEREAVAEAAGAAS</sequence>
<feature type="transmembrane region" description="Helical" evidence="1">
    <location>
        <begin position="270"/>
        <end position="295"/>
    </location>
</feature>
<reference evidence="2 3" key="2">
    <citation type="submission" date="2019-01" db="EMBL/GenBank/DDBJ databases">
        <title>Tautonia sociabilis, a novel thermotolerant planctomycete of Isosphaeraceae family, isolated from a 4000 m deep subterranean habitat.</title>
        <authorList>
            <person name="Kovaleva O.L."/>
            <person name="Elcheninov A.G."/>
            <person name="Van Heerden E."/>
            <person name="Toshchakov S.V."/>
            <person name="Novikov A."/>
            <person name="Bonch-Osmolovskaya E.A."/>
            <person name="Kublanov I.V."/>
        </authorList>
    </citation>
    <scope>NUCLEOTIDE SEQUENCE [LARGE SCALE GENOMIC DNA]</scope>
    <source>
        <strain evidence="2 3">GM2012</strain>
    </source>
</reference>
<reference evidence="2 3" key="1">
    <citation type="submission" date="2018-12" db="EMBL/GenBank/DDBJ databases">
        <authorList>
            <person name="Toschakov S.V."/>
        </authorList>
    </citation>
    <scope>NUCLEOTIDE SEQUENCE [LARGE SCALE GENOMIC DNA]</scope>
    <source>
        <strain evidence="2 3">GM2012</strain>
    </source>
</reference>
<gene>
    <name evidence="2" type="ORF">TsocGM_00145</name>
</gene>
<keyword evidence="1" id="KW-0472">Membrane</keyword>
<feature type="transmembrane region" description="Helical" evidence="1">
    <location>
        <begin position="398"/>
        <end position="417"/>
    </location>
</feature>
<evidence type="ECO:0000313" key="2">
    <source>
        <dbReference type="EMBL" id="RUL89619.1"/>
    </source>
</evidence>
<feature type="transmembrane region" description="Helical" evidence="1">
    <location>
        <begin position="231"/>
        <end position="250"/>
    </location>
</feature>
<feature type="transmembrane region" description="Helical" evidence="1">
    <location>
        <begin position="97"/>
        <end position="117"/>
    </location>
</feature>
<name>A0A432MQT5_9BACT</name>
<feature type="transmembrane region" description="Helical" evidence="1">
    <location>
        <begin position="154"/>
        <end position="172"/>
    </location>
</feature>
<keyword evidence="3" id="KW-1185">Reference proteome</keyword>
<evidence type="ECO:0000313" key="3">
    <source>
        <dbReference type="Proteomes" id="UP000280296"/>
    </source>
</evidence>
<dbReference type="AlphaFoldDB" id="A0A432MQT5"/>
<feature type="transmembrane region" description="Helical" evidence="1">
    <location>
        <begin position="193"/>
        <end position="211"/>
    </location>
</feature>
<feature type="transmembrane region" description="Helical" evidence="1">
    <location>
        <begin position="359"/>
        <end position="386"/>
    </location>
</feature>
<dbReference type="OrthoDB" id="264332at2"/>